<organismHost>
    <name type="scientific">Apodemus sylvaticus</name>
    <name type="common">European woodmouse</name>
    <dbReference type="NCBI Taxonomy" id="10129"/>
</organismHost>
<reference evidence="2 3" key="2">
    <citation type="journal article" date="2011" name="PLoS ONE">
        <title>Chasing Jenner's Vaccine: Revisiting Cowpox Virus Classification.</title>
        <authorList>
            <person name="Carroll D.S."/>
            <person name="Emerson G.L."/>
            <person name="Li Y."/>
            <person name="Sammons S."/>
            <person name="Olson V."/>
            <person name="Frace M."/>
            <person name="Nakazawa Y."/>
            <person name="Czerny C.P."/>
            <person name="Tryland M."/>
            <person name="Kolodziejek J."/>
            <person name="Nowotny N."/>
            <person name="Olsen-Rasmussen M."/>
            <person name="Khristova M."/>
            <person name="Govil D."/>
            <person name="Karem K."/>
            <person name="Damon I.K."/>
            <person name="Meyer H."/>
        </authorList>
    </citation>
    <scope>NUCLEOTIDE SEQUENCE [LARGE SCALE GENOMIC DNA]</scope>
    <source>
        <strain evidence="2">Germany_1990_2</strain>
    </source>
</reference>
<organismHost>
    <name type="scientific">Bos taurus</name>
    <name type="common">Bovine</name>
    <dbReference type="NCBI Taxonomy" id="9913"/>
</organismHost>
<organismHost>
    <name type="scientific">Homo sapiens</name>
    <name type="common">Human</name>
    <dbReference type="NCBI Taxonomy" id="9606"/>
</organismHost>
<sequence>MSRVNRTIQAHHKLKKVYRTLYSGLQNKNVLNYIHKKLPLATSSFSVSICDTIMITIPIPISFQGITKILNLFLMES</sequence>
<dbReference type="Proteomes" id="UP000104697">
    <property type="component" value="Segment"/>
</dbReference>
<proteinExistence type="predicted"/>
<organismHost>
    <name type="scientific">Myodes glareolus</name>
    <name type="common">Bank vole</name>
    <name type="synonym">Clethrionomys glareolus</name>
    <dbReference type="NCBI Taxonomy" id="447135"/>
</organismHost>
<organismHost>
    <name type="scientific">Mus musculus</name>
    <name type="common">Mouse</name>
    <dbReference type="NCBI Taxonomy" id="10090"/>
</organismHost>
<evidence type="ECO:0000313" key="3">
    <source>
        <dbReference type="Proteomes" id="UP000104697"/>
    </source>
</evidence>
<organismHost>
    <name type="scientific">Felis catus</name>
    <name type="common">Cat</name>
    <name type="synonym">Felis silvestris catus</name>
    <dbReference type="NCBI Taxonomy" id="9685"/>
</organismHost>
<evidence type="ECO:0008006" key="4">
    <source>
        <dbReference type="Google" id="ProtNLM"/>
    </source>
</evidence>
<reference evidence="2" key="1">
    <citation type="submission" date="2010-10" db="EMBL/GenBank/DDBJ databases">
        <authorList>
            <person name="Sammons S.A."/>
            <person name="Carroll D.S."/>
            <person name="Meyer H."/>
        </authorList>
    </citation>
    <scope>NUCLEOTIDE SEQUENCE</scope>
    <source>
        <strain evidence="2">Germany_1990_2</strain>
    </source>
</reference>
<name>G0XVL1_COWPX</name>
<dbReference type="EMBL" id="HQ420896">
    <property type="protein sequence ID" value="ADZ29973.1"/>
    <property type="molecule type" value="Genomic_DNA"/>
</dbReference>
<evidence type="ECO:0000313" key="2">
    <source>
        <dbReference type="EMBL" id="ADZ29973.1"/>
    </source>
</evidence>
<evidence type="ECO:0000313" key="1">
    <source>
        <dbReference type="EMBL" id="ADZ29761.1"/>
    </source>
</evidence>
<protein>
    <recommendedName>
        <fullName evidence="4">CPXV002 protein</fullName>
    </recommendedName>
</protein>
<dbReference type="EMBL" id="HQ420896">
    <property type="protein sequence ID" value="ADZ29761.1"/>
    <property type="molecule type" value="Genomic_DNA"/>
</dbReference>
<organismHost>
    <name type="scientific">Microtus agrestis</name>
    <name type="common">Short-tailed field vole</name>
    <dbReference type="NCBI Taxonomy" id="29092"/>
</organismHost>
<gene>
    <name evidence="1" type="ORF">CPXV_GER1990_2_001</name>
    <name evidence="2" type="ORF">CPXV_GER1990_2_218</name>
</gene>
<accession>G0XVL1</accession>
<organismHost>
    <name type="scientific">Loxodonta africana</name>
    <name type="common">African elephant</name>
    <dbReference type="NCBI Taxonomy" id="9785"/>
</organismHost>
<organism evidence="2 3">
    <name type="scientific">Cowpox virus</name>
    <name type="common">CPV</name>
    <dbReference type="NCBI Taxonomy" id="10243"/>
    <lineage>
        <taxon>Viruses</taxon>
        <taxon>Varidnaviria</taxon>
        <taxon>Bamfordvirae</taxon>
        <taxon>Nucleocytoviricota</taxon>
        <taxon>Pokkesviricetes</taxon>
        <taxon>Chitovirales</taxon>
        <taxon>Poxviridae</taxon>
        <taxon>Chordopoxvirinae</taxon>
        <taxon>Orthopoxvirus</taxon>
        <taxon>Orthopoxvirus cowpox</taxon>
    </lineage>
</organism>